<comment type="subcellular location">
    <subcellularLocation>
        <location evidence="1">Endoplasmic reticulum membrane</location>
        <topology evidence="1">Single-pass membrane protein</topology>
    </subcellularLocation>
</comment>
<dbReference type="EMBL" id="DS469575">
    <property type="protein sequence ID" value="EDO41581.1"/>
    <property type="molecule type" value="Genomic_DNA"/>
</dbReference>
<proteinExistence type="predicted"/>
<reference evidence="8 9" key="1">
    <citation type="journal article" date="2007" name="Science">
        <title>Sea anemone genome reveals ancestral eumetazoan gene repertoire and genomic organization.</title>
        <authorList>
            <person name="Putnam N.H."/>
            <person name="Srivastava M."/>
            <person name="Hellsten U."/>
            <person name="Dirks B."/>
            <person name="Chapman J."/>
            <person name="Salamov A."/>
            <person name="Terry A."/>
            <person name="Shapiro H."/>
            <person name="Lindquist E."/>
            <person name="Kapitonov V.V."/>
            <person name="Jurka J."/>
            <person name="Genikhovich G."/>
            <person name="Grigoriev I.V."/>
            <person name="Lucas S.M."/>
            <person name="Steele R.E."/>
            <person name="Finnerty J.R."/>
            <person name="Technau U."/>
            <person name="Martindale M.Q."/>
            <person name="Rokhsar D.S."/>
        </authorList>
    </citation>
    <scope>NUCLEOTIDE SEQUENCE [LARGE SCALE GENOMIC DNA]</scope>
    <source>
        <strain evidence="9">CH2 X CH6</strain>
    </source>
</reference>
<name>A7S406_NEMVE</name>
<dbReference type="InParanoid" id="A7S406"/>
<sequence length="267" mass="29960">MAAASCVCLPHLLLFLGLVSPGIGSYVVELDDRFAHLKEQGSWLVEFYAPWCGYCRKLEPVYEEVAKTLHGSSINVAKLDATVYSGISREYGVRGFPTIKFIKGKKVINYEGDRTAQDIIQFAQKASGPAVRELTSGEELRKVQRERPVFFLLVQKSGEIDTLKDHYDKAADMMLTKAYFYSIDDNQLPKSIKINAPAISVFKDGRHFEYEVPDDVAASNISDWVSQEQFPAFIQITRTNIHEIGGTGRSIVFVVFAESSKKSEHNH</sequence>
<dbReference type="GO" id="GO:0005789">
    <property type="term" value="C:endoplasmic reticulum membrane"/>
    <property type="evidence" value="ECO:0007669"/>
    <property type="project" value="UniProtKB-SubCell"/>
</dbReference>
<dbReference type="eggNOG" id="KOG4277">
    <property type="taxonomic scope" value="Eukaryota"/>
</dbReference>
<dbReference type="OMA" id="VECHDEG"/>
<gene>
    <name evidence="8" type="ORF">NEMVEDRAFT_v1g242699</name>
</gene>
<dbReference type="PANTHER" id="PTHR46426:SF1">
    <property type="entry name" value="PROTEIN DISULFIDE-ISOMERASE TMX3"/>
    <property type="match status" value="1"/>
</dbReference>
<dbReference type="Gene3D" id="3.40.30.10">
    <property type="entry name" value="Glutaredoxin"/>
    <property type="match status" value="2"/>
</dbReference>
<dbReference type="FunFam" id="3.40.30.10:FF:000266">
    <property type="entry name" value="Thioredoxin-related transmembrane protein 3"/>
    <property type="match status" value="1"/>
</dbReference>
<feature type="non-terminal residue" evidence="8">
    <location>
        <position position="267"/>
    </location>
</feature>
<dbReference type="OrthoDB" id="74910at2759"/>
<dbReference type="PROSITE" id="PS51352">
    <property type="entry name" value="THIOREDOXIN_2"/>
    <property type="match status" value="1"/>
</dbReference>
<organism evidence="8 9">
    <name type="scientific">Nematostella vectensis</name>
    <name type="common">Starlet sea anemone</name>
    <dbReference type="NCBI Taxonomy" id="45351"/>
    <lineage>
        <taxon>Eukaryota</taxon>
        <taxon>Metazoa</taxon>
        <taxon>Cnidaria</taxon>
        <taxon>Anthozoa</taxon>
        <taxon>Hexacorallia</taxon>
        <taxon>Actiniaria</taxon>
        <taxon>Edwardsiidae</taxon>
        <taxon>Nematostella</taxon>
    </lineage>
</organism>
<feature type="signal peptide" evidence="6">
    <location>
        <begin position="1"/>
        <end position="24"/>
    </location>
</feature>
<evidence type="ECO:0000313" key="8">
    <source>
        <dbReference type="EMBL" id="EDO41581.1"/>
    </source>
</evidence>
<dbReference type="PROSITE" id="PS00194">
    <property type="entry name" value="THIOREDOXIN_1"/>
    <property type="match status" value="1"/>
</dbReference>
<evidence type="ECO:0000256" key="5">
    <source>
        <dbReference type="ARBA" id="ARBA00045246"/>
    </source>
</evidence>
<evidence type="ECO:0000256" key="2">
    <source>
        <dbReference type="ARBA" id="ARBA00022692"/>
    </source>
</evidence>
<dbReference type="FunFam" id="3.40.30.10:FF:000421">
    <property type="entry name" value="Thioredoxin related transmembrane protein 3"/>
    <property type="match status" value="1"/>
</dbReference>
<dbReference type="KEGG" id="nve:5513381"/>
<evidence type="ECO:0000256" key="3">
    <source>
        <dbReference type="ARBA" id="ARBA00022989"/>
    </source>
</evidence>
<dbReference type="AlphaFoldDB" id="A7S406"/>
<dbReference type="CDD" id="cd02981">
    <property type="entry name" value="PDI_b_family"/>
    <property type="match status" value="1"/>
</dbReference>
<evidence type="ECO:0000256" key="6">
    <source>
        <dbReference type="SAM" id="SignalP"/>
    </source>
</evidence>
<dbReference type="InterPro" id="IPR017937">
    <property type="entry name" value="Thioredoxin_CS"/>
</dbReference>
<protein>
    <recommendedName>
        <fullName evidence="7">Thioredoxin domain-containing protein</fullName>
    </recommendedName>
</protein>
<dbReference type="PhylomeDB" id="A7S406"/>
<comment type="function">
    <text evidence="5">Probable disulfide isomerase, which participates in the folding of proteins containing disulfide bonds. May act as a dithiol oxidase. Acts as a regulator of endoplasmic reticulum-mitochondria contact sites via its ability to regulate redox signals.</text>
</comment>
<feature type="chain" id="PRO_5002714096" description="Thioredoxin domain-containing protein" evidence="6">
    <location>
        <begin position="25"/>
        <end position="267"/>
    </location>
</feature>
<accession>A7S406</accession>
<dbReference type="InterPro" id="IPR013766">
    <property type="entry name" value="Thioredoxin_domain"/>
</dbReference>
<evidence type="ECO:0000259" key="7">
    <source>
        <dbReference type="PROSITE" id="PS51352"/>
    </source>
</evidence>
<dbReference type="Proteomes" id="UP000001593">
    <property type="component" value="Unassembled WGS sequence"/>
</dbReference>
<keyword evidence="6" id="KW-0732">Signal</keyword>
<keyword evidence="2" id="KW-0812">Transmembrane</keyword>
<dbReference type="PRINTS" id="PR00421">
    <property type="entry name" value="THIOREDOXIN"/>
</dbReference>
<evidence type="ECO:0000256" key="1">
    <source>
        <dbReference type="ARBA" id="ARBA00004389"/>
    </source>
</evidence>
<keyword evidence="9" id="KW-1185">Reference proteome</keyword>
<dbReference type="InterPro" id="IPR052250">
    <property type="entry name" value="PDI_TMX3"/>
</dbReference>
<dbReference type="HOGENOM" id="CLU_040429_2_0_1"/>
<dbReference type="STRING" id="45351.A7S406"/>
<feature type="domain" description="Thioredoxin" evidence="7">
    <location>
        <begin position="14"/>
        <end position="128"/>
    </location>
</feature>
<keyword evidence="3" id="KW-1133">Transmembrane helix</keyword>
<evidence type="ECO:0000313" key="9">
    <source>
        <dbReference type="Proteomes" id="UP000001593"/>
    </source>
</evidence>
<keyword evidence="4" id="KW-0472">Membrane</keyword>
<dbReference type="InterPro" id="IPR036249">
    <property type="entry name" value="Thioredoxin-like_sf"/>
</dbReference>
<dbReference type="SUPFAM" id="SSF52833">
    <property type="entry name" value="Thioredoxin-like"/>
    <property type="match status" value="2"/>
</dbReference>
<evidence type="ECO:0000256" key="4">
    <source>
        <dbReference type="ARBA" id="ARBA00023136"/>
    </source>
</evidence>
<dbReference type="Pfam" id="PF13848">
    <property type="entry name" value="Thioredoxin_6"/>
    <property type="match status" value="1"/>
</dbReference>
<dbReference type="Pfam" id="PF00085">
    <property type="entry name" value="Thioredoxin"/>
    <property type="match status" value="1"/>
</dbReference>
<dbReference type="PANTHER" id="PTHR46426">
    <property type="entry name" value="PROTEIN DISULFIDE-ISOMERASE TMX3"/>
    <property type="match status" value="1"/>
</dbReference>